<dbReference type="InterPro" id="IPR036397">
    <property type="entry name" value="RNaseH_sf"/>
</dbReference>
<dbReference type="EMBL" id="HACA01012284">
    <property type="protein sequence ID" value="CDW29645.1"/>
    <property type="molecule type" value="Transcribed_RNA"/>
</dbReference>
<dbReference type="GO" id="GO:0008168">
    <property type="term" value="F:methyltransferase activity"/>
    <property type="evidence" value="ECO:0007669"/>
    <property type="project" value="UniProtKB-KW"/>
</dbReference>
<dbReference type="GO" id="GO:0003676">
    <property type="term" value="F:nucleic acid binding"/>
    <property type="evidence" value="ECO:0007669"/>
    <property type="project" value="InterPro"/>
</dbReference>
<keyword evidence="1" id="KW-0489">Methyltransferase</keyword>
<reference evidence="1" key="1">
    <citation type="submission" date="2014-05" db="EMBL/GenBank/DDBJ databases">
        <authorList>
            <person name="Chronopoulou M."/>
        </authorList>
    </citation>
    <scope>NUCLEOTIDE SEQUENCE</scope>
    <source>
        <tissue evidence="1">Whole organism</tissue>
    </source>
</reference>
<organism evidence="1">
    <name type="scientific">Lepeophtheirus salmonis</name>
    <name type="common">Salmon louse</name>
    <name type="synonym">Caligus salmonis</name>
    <dbReference type="NCBI Taxonomy" id="72036"/>
    <lineage>
        <taxon>Eukaryota</taxon>
        <taxon>Metazoa</taxon>
        <taxon>Ecdysozoa</taxon>
        <taxon>Arthropoda</taxon>
        <taxon>Crustacea</taxon>
        <taxon>Multicrustacea</taxon>
        <taxon>Hexanauplia</taxon>
        <taxon>Copepoda</taxon>
        <taxon>Siphonostomatoida</taxon>
        <taxon>Caligidae</taxon>
        <taxon>Lepeophtheirus</taxon>
    </lineage>
</organism>
<name>A0A0K2TUY4_LEPSM</name>
<keyword evidence="1" id="KW-0808">Transferase</keyword>
<dbReference type="Pfam" id="PF01359">
    <property type="entry name" value="Transposase_1"/>
    <property type="match status" value="1"/>
</dbReference>
<accession>A0A0K2TUY4</accession>
<dbReference type="Gene3D" id="3.30.420.10">
    <property type="entry name" value="Ribonuclease H-like superfamily/Ribonuclease H"/>
    <property type="match status" value="1"/>
</dbReference>
<protein>
    <submittedName>
        <fullName evidence="1">Histonelysine Nmethyltransferase SETMARlike [Bombus terrestris]</fullName>
    </submittedName>
</protein>
<proteinExistence type="predicted"/>
<sequence length="104" mass="12407">MDHLHQRQAIVIESLYFWCDWQGIIYYELLPYGQPLNYVHYCEHLNRLKLVIKQKRPALLNWARNRVSPGYRQAAHIFDEALQALEAQMGSYFASNLQSRLRTK</sequence>
<dbReference type="InterPro" id="IPR001888">
    <property type="entry name" value="Transposase_1"/>
</dbReference>
<dbReference type="AlphaFoldDB" id="A0A0K2TUY4"/>
<dbReference type="GO" id="GO:0032259">
    <property type="term" value="P:methylation"/>
    <property type="evidence" value="ECO:0007669"/>
    <property type="project" value="UniProtKB-KW"/>
</dbReference>
<evidence type="ECO:0000313" key="1">
    <source>
        <dbReference type="EMBL" id="CDW29645.1"/>
    </source>
</evidence>